<keyword evidence="5" id="KW-1185">Reference proteome</keyword>
<name>A0A151UDA2_CAJCA</name>
<dbReference type="Pfam" id="PF24496">
    <property type="entry name" value="DUF7588"/>
    <property type="match status" value="1"/>
</dbReference>
<protein>
    <recommendedName>
        <fullName evidence="3">DUF7588 domain-containing protein</fullName>
    </recommendedName>
</protein>
<gene>
    <name evidence="4" type="ORF">KK1_048997</name>
</gene>
<sequence length="203" mass="24200">MNLKGLRPDPTTPTPEYEWEESKTHNSPSNTELAEEEQIDPTINVIKKYEIDKNLLKQEFLAEQNQEKRKWFFETFSQEELKNYREKYYDYLEELQENIPYFKWFEENCLPNLEINVLKNATKIWKTKSGEKISEIPPLEEVKFPNIENKEVIASPFKMIGKRPLEANPTVLDIQNIHNQLNYSNQILHQISLKISKKKLKQI</sequence>
<accession>A0A151UDA2</accession>
<proteinExistence type="predicted"/>
<comment type="caution">
    <text evidence="4">The sequence shown here is derived from an EMBL/GenBank/DDBJ whole genome shotgun (WGS) entry which is preliminary data.</text>
</comment>
<dbReference type="InterPro" id="IPR056010">
    <property type="entry name" value="DUF7588"/>
</dbReference>
<feature type="coiled-coil region" evidence="1">
    <location>
        <begin position="46"/>
        <end position="98"/>
    </location>
</feature>
<dbReference type="AlphaFoldDB" id="A0A151UDA2"/>
<dbReference type="Proteomes" id="UP000075243">
    <property type="component" value="Unassembled WGS sequence"/>
</dbReference>
<dbReference type="EMBL" id="AGCT01018927">
    <property type="protein sequence ID" value="KYP77326.1"/>
    <property type="molecule type" value="Genomic_DNA"/>
</dbReference>
<organism evidence="4 5">
    <name type="scientific">Cajanus cajan</name>
    <name type="common">Pigeon pea</name>
    <name type="synonym">Cajanus indicus</name>
    <dbReference type="NCBI Taxonomy" id="3821"/>
    <lineage>
        <taxon>Eukaryota</taxon>
        <taxon>Viridiplantae</taxon>
        <taxon>Streptophyta</taxon>
        <taxon>Embryophyta</taxon>
        <taxon>Tracheophyta</taxon>
        <taxon>Spermatophyta</taxon>
        <taxon>Magnoliopsida</taxon>
        <taxon>eudicotyledons</taxon>
        <taxon>Gunneridae</taxon>
        <taxon>Pentapetalae</taxon>
        <taxon>rosids</taxon>
        <taxon>fabids</taxon>
        <taxon>Fabales</taxon>
        <taxon>Fabaceae</taxon>
        <taxon>Papilionoideae</taxon>
        <taxon>50 kb inversion clade</taxon>
        <taxon>NPAAA clade</taxon>
        <taxon>indigoferoid/millettioid clade</taxon>
        <taxon>Phaseoleae</taxon>
        <taxon>Cajanus</taxon>
    </lineage>
</organism>
<evidence type="ECO:0000256" key="1">
    <source>
        <dbReference type="SAM" id="Coils"/>
    </source>
</evidence>
<feature type="domain" description="DUF7588" evidence="3">
    <location>
        <begin position="53"/>
        <end position="113"/>
    </location>
</feature>
<keyword evidence="1" id="KW-0175">Coiled coil</keyword>
<evidence type="ECO:0000259" key="3">
    <source>
        <dbReference type="Pfam" id="PF24496"/>
    </source>
</evidence>
<evidence type="ECO:0000313" key="4">
    <source>
        <dbReference type="EMBL" id="KYP77326.1"/>
    </source>
</evidence>
<evidence type="ECO:0000313" key="5">
    <source>
        <dbReference type="Proteomes" id="UP000075243"/>
    </source>
</evidence>
<reference evidence="4" key="1">
    <citation type="journal article" date="2012" name="Nat. Biotechnol.">
        <title>Draft genome sequence of pigeonpea (Cajanus cajan), an orphan legume crop of resource-poor farmers.</title>
        <authorList>
            <person name="Varshney R.K."/>
            <person name="Chen W."/>
            <person name="Li Y."/>
            <person name="Bharti A.K."/>
            <person name="Saxena R.K."/>
            <person name="Schlueter J.A."/>
            <person name="Donoghue M.T."/>
            <person name="Azam S."/>
            <person name="Fan G."/>
            <person name="Whaley A.M."/>
            <person name="Farmer A.D."/>
            <person name="Sheridan J."/>
            <person name="Iwata A."/>
            <person name="Tuteja R."/>
            <person name="Penmetsa R.V."/>
            <person name="Wu W."/>
            <person name="Upadhyaya H.D."/>
            <person name="Yang S.P."/>
            <person name="Shah T."/>
            <person name="Saxena K.B."/>
            <person name="Michael T."/>
            <person name="McCombie W.R."/>
            <person name="Yang B."/>
            <person name="Zhang G."/>
            <person name="Yang H."/>
            <person name="Wang J."/>
            <person name="Spillane C."/>
            <person name="Cook D.R."/>
            <person name="May G.D."/>
            <person name="Xu X."/>
            <person name="Jackson S.A."/>
        </authorList>
    </citation>
    <scope>NUCLEOTIDE SEQUENCE [LARGE SCALE GENOMIC DNA]</scope>
</reference>
<evidence type="ECO:0000256" key="2">
    <source>
        <dbReference type="SAM" id="MobiDB-lite"/>
    </source>
</evidence>
<dbReference type="OMA" id="WEESKTH"/>
<dbReference type="Gramene" id="C.cajan_45384.t">
    <property type="protein sequence ID" value="C.cajan_45384.t.cds1"/>
    <property type="gene ID" value="C.cajan_45384"/>
</dbReference>
<feature type="region of interest" description="Disordered" evidence="2">
    <location>
        <begin position="1"/>
        <end position="37"/>
    </location>
</feature>